<dbReference type="HOGENOM" id="CLU_1917063_0_0_1"/>
<dbReference type="AlphaFoldDB" id="M7TID2"/>
<sequence>MVGDTKFWLPPYSKILQTKGWTELPLPEAEREIKQQQIDDEEPVSFVWLPPRGTVKHFRCYNDLYEAAYQNRVKNDACREFRYSYRPTLEWYEEQKREGRHSTYVHVDAGDKILARLPNARAKGSSSSSRPK</sequence>
<protein>
    <submittedName>
        <fullName evidence="1">Putative chromo domain-like protein</fullName>
    </submittedName>
</protein>
<dbReference type="Proteomes" id="UP000012174">
    <property type="component" value="Unassembled WGS sequence"/>
</dbReference>
<reference evidence="2" key="1">
    <citation type="journal article" date="2013" name="Genome Announc.">
        <title>Draft genome sequence of the grapevine dieback fungus Eutypa lata UCR-EL1.</title>
        <authorList>
            <person name="Blanco-Ulate B."/>
            <person name="Rolshausen P.E."/>
            <person name="Cantu D."/>
        </authorList>
    </citation>
    <scope>NUCLEOTIDE SEQUENCE [LARGE SCALE GENOMIC DNA]</scope>
    <source>
        <strain evidence="2">UCR-EL1</strain>
    </source>
</reference>
<dbReference type="KEGG" id="ela:UCREL1_6518"/>
<name>M7TID2_EUTLA</name>
<accession>M7TID2</accession>
<dbReference type="EMBL" id="KB706641">
    <property type="protein sequence ID" value="EMR66505.1"/>
    <property type="molecule type" value="Genomic_DNA"/>
</dbReference>
<proteinExistence type="predicted"/>
<evidence type="ECO:0000313" key="1">
    <source>
        <dbReference type="EMBL" id="EMR66505.1"/>
    </source>
</evidence>
<gene>
    <name evidence="1" type="ORF">UCREL1_6518</name>
</gene>
<keyword evidence="2" id="KW-1185">Reference proteome</keyword>
<dbReference type="STRING" id="1287681.M7TID2"/>
<dbReference type="OrthoDB" id="436852at2759"/>
<organism evidence="1 2">
    <name type="scientific">Eutypa lata (strain UCR-EL1)</name>
    <name type="common">Grapevine dieback disease fungus</name>
    <name type="synonym">Eutypa armeniacae</name>
    <dbReference type="NCBI Taxonomy" id="1287681"/>
    <lineage>
        <taxon>Eukaryota</taxon>
        <taxon>Fungi</taxon>
        <taxon>Dikarya</taxon>
        <taxon>Ascomycota</taxon>
        <taxon>Pezizomycotina</taxon>
        <taxon>Sordariomycetes</taxon>
        <taxon>Xylariomycetidae</taxon>
        <taxon>Xylariales</taxon>
        <taxon>Diatrypaceae</taxon>
        <taxon>Eutypa</taxon>
    </lineage>
</organism>
<evidence type="ECO:0000313" key="2">
    <source>
        <dbReference type="Proteomes" id="UP000012174"/>
    </source>
</evidence>